<proteinExistence type="predicted"/>
<evidence type="ECO:0000313" key="1">
    <source>
        <dbReference type="EMBL" id="MFD1043851.1"/>
    </source>
</evidence>
<protein>
    <submittedName>
        <fullName evidence="1">Uncharacterized protein</fullName>
    </submittedName>
</protein>
<reference evidence="2" key="1">
    <citation type="journal article" date="2019" name="Int. J. Syst. Evol. Microbiol.">
        <title>The Global Catalogue of Microorganisms (GCM) 10K type strain sequencing project: providing services to taxonomists for standard genome sequencing and annotation.</title>
        <authorList>
            <consortium name="The Broad Institute Genomics Platform"/>
            <consortium name="The Broad Institute Genome Sequencing Center for Infectious Disease"/>
            <person name="Wu L."/>
            <person name="Ma J."/>
        </authorList>
    </citation>
    <scope>NUCLEOTIDE SEQUENCE [LARGE SCALE GENOMIC DNA]</scope>
    <source>
        <strain evidence="2">CCUG 55854</strain>
    </source>
</reference>
<comment type="caution">
    <text evidence="1">The sequence shown here is derived from an EMBL/GenBank/DDBJ whole genome shotgun (WGS) entry which is preliminary data.</text>
</comment>
<accession>A0ABW3LZM2</accession>
<gene>
    <name evidence="1" type="ORF">ACFQ2N_15980</name>
</gene>
<dbReference type="EMBL" id="JBHTKN010000015">
    <property type="protein sequence ID" value="MFD1043851.1"/>
    <property type="molecule type" value="Genomic_DNA"/>
</dbReference>
<name>A0ABW3LZM2_9GAMM</name>
<sequence>MIDLDREREHWRQRYHALPRARAMRSFARYWPVVCAAYDVFLNHPRAPRAEAARLYLQREDVSASLLTEEEARTVFERAWSRLDEVAGATGNTENTDSA</sequence>
<organism evidence="1 2">
    <name type="scientific">Pseudoxanthomonas kaohsiungensis</name>
    <dbReference type="NCBI Taxonomy" id="283923"/>
    <lineage>
        <taxon>Bacteria</taxon>
        <taxon>Pseudomonadati</taxon>
        <taxon>Pseudomonadota</taxon>
        <taxon>Gammaproteobacteria</taxon>
        <taxon>Lysobacterales</taxon>
        <taxon>Lysobacteraceae</taxon>
        <taxon>Pseudoxanthomonas</taxon>
    </lineage>
</organism>
<dbReference type="Proteomes" id="UP001597033">
    <property type="component" value="Unassembled WGS sequence"/>
</dbReference>
<evidence type="ECO:0000313" key="2">
    <source>
        <dbReference type="Proteomes" id="UP001597033"/>
    </source>
</evidence>
<dbReference type="RefSeq" id="WP_162378261.1">
    <property type="nucleotide sequence ID" value="NZ_JBHTKN010000015.1"/>
</dbReference>
<keyword evidence="2" id="KW-1185">Reference proteome</keyword>